<comment type="caution">
    <text evidence="1">The sequence shown here is derived from an EMBL/GenBank/DDBJ whole genome shotgun (WGS) entry which is preliminary data.</text>
</comment>
<sequence length="109" mass="11931">MPPSSRRTRSDIPEGRTGYSEEWGAFAFSDLTDCLLLSFVSIFTYPSVSHSSFCRLICRETLKTARSLAELFFLRLWTDAPSSCVLCGEGTSALGSGGFLSAVCQPDFL</sequence>
<evidence type="ECO:0000313" key="1">
    <source>
        <dbReference type="EMBL" id="PHJ15944.1"/>
    </source>
</evidence>
<gene>
    <name evidence="1" type="ORF">CSUI_010240</name>
</gene>
<reference evidence="1 2" key="1">
    <citation type="journal article" date="2017" name="Int. J. Parasitol.">
        <title>The genome of the protozoan parasite Cystoisospora suis and a reverse vaccinology approach to identify vaccine candidates.</title>
        <authorList>
            <person name="Palmieri N."/>
            <person name="Shrestha A."/>
            <person name="Ruttkowski B."/>
            <person name="Beck T."/>
            <person name="Vogl C."/>
            <person name="Tomley F."/>
            <person name="Blake D.P."/>
            <person name="Joachim A."/>
        </authorList>
    </citation>
    <scope>NUCLEOTIDE SEQUENCE [LARGE SCALE GENOMIC DNA]</scope>
    <source>
        <strain evidence="1 2">Wien I</strain>
    </source>
</reference>
<dbReference type="AlphaFoldDB" id="A0A2C6KHS4"/>
<dbReference type="GeneID" id="94433556"/>
<dbReference type="VEuPathDB" id="ToxoDB:CSUI_010240"/>
<keyword evidence="2" id="KW-1185">Reference proteome</keyword>
<dbReference type="Proteomes" id="UP000221165">
    <property type="component" value="Unassembled WGS sequence"/>
</dbReference>
<dbReference type="EMBL" id="MIGC01006978">
    <property type="protein sequence ID" value="PHJ15944.1"/>
    <property type="molecule type" value="Genomic_DNA"/>
</dbReference>
<proteinExistence type="predicted"/>
<organism evidence="1 2">
    <name type="scientific">Cystoisospora suis</name>
    <dbReference type="NCBI Taxonomy" id="483139"/>
    <lineage>
        <taxon>Eukaryota</taxon>
        <taxon>Sar</taxon>
        <taxon>Alveolata</taxon>
        <taxon>Apicomplexa</taxon>
        <taxon>Conoidasida</taxon>
        <taxon>Coccidia</taxon>
        <taxon>Eucoccidiorida</taxon>
        <taxon>Eimeriorina</taxon>
        <taxon>Sarcocystidae</taxon>
        <taxon>Cystoisospora</taxon>
    </lineage>
</organism>
<accession>A0A2C6KHS4</accession>
<protein>
    <submittedName>
        <fullName evidence="1">Uncharacterized protein</fullName>
    </submittedName>
</protein>
<feature type="non-terminal residue" evidence="1">
    <location>
        <position position="109"/>
    </location>
</feature>
<name>A0A2C6KHS4_9APIC</name>
<dbReference type="RefSeq" id="XP_067917676.1">
    <property type="nucleotide sequence ID" value="XM_068070345.1"/>
</dbReference>
<evidence type="ECO:0000313" key="2">
    <source>
        <dbReference type="Proteomes" id="UP000221165"/>
    </source>
</evidence>